<dbReference type="Proteomes" id="UP000245412">
    <property type="component" value="Unassembled WGS sequence"/>
</dbReference>
<dbReference type="InterPro" id="IPR036890">
    <property type="entry name" value="HATPase_C_sf"/>
</dbReference>
<evidence type="ECO:0000256" key="2">
    <source>
        <dbReference type="ARBA" id="ARBA00004370"/>
    </source>
</evidence>
<keyword evidence="7" id="KW-0902">Two-component regulatory system</keyword>
<proteinExistence type="predicted"/>
<dbReference type="Gene3D" id="3.30.565.10">
    <property type="entry name" value="Histidine kinase-like ATPase, C-terminal domain"/>
    <property type="match status" value="1"/>
</dbReference>
<comment type="catalytic activity">
    <reaction evidence="1">
        <text>ATP + protein L-histidine = ADP + protein N-phospho-L-histidine.</text>
        <dbReference type="EC" id="2.7.13.3"/>
    </reaction>
</comment>
<dbReference type="EC" id="2.7.13.3" evidence="3"/>
<evidence type="ECO:0000259" key="9">
    <source>
        <dbReference type="PROSITE" id="PS50109"/>
    </source>
</evidence>
<evidence type="ECO:0000313" key="12">
    <source>
        <dbReference type="Proteomes" id="UP000245412"/>
    </source>
</evidence>
<evidence type="ECO:0000256" key="7">
    <source>
        <dbReference type="ARBA" id="ARBA00023012"/>
    </source>
</evidence>
<sequence>MHLIRHYMNQPIRKKLLLFLISSLSLIGITIFSALLFIYKDFSHQTVTMTSKTLDLYTRQLDDSLSQLAGYSLNLIFDSAVQDNLVNLSSTKDSYELLMIKNRLNEKLFLSASSLDYMDHADIITPGNQFLSSASGRITKPGQTYEELQHIIREKGRCVWEISPSGQSSGQLVMSRLIQTINNNFTYEPLGILSFYIDVDVLTDLENFSKNYYKSFFFITGPSGEILYRPGNAEELNTVTSVGSSIYQDFNDTAYFVTTQPSSVAGWSYCLLLPKSEILGRIVTITVSLILIFIFLIFLCILTSFCLSRRITLPLFHLSREMDSVASGNFQIREDELLDSTADDELRSICLHFIQMTDQLDTLITENYAVKLLNKDAQLRALQAQIDPHFLYNTLDSVNWLAKLAGQKDISTIVQSLAALMRQTMSAGNEGYTLGDELKLLENYLSIQQIRYGERLHFSNSIDDKMLSLPVPKLILQPLIENSIKYALENMDKTCEILLEVKPYKPDCCRIRILDNGPGILPETVPLILSGQLKPRGSGVGLKNVSDRLKLLYSMDEPLQITTDEQGGTCITILIPLEGGFQCQ</sequence>
<dbReference type="SUPFAM" id="SSF55874">
    <property type="entry name" value="ATPase domain of HSP90 chaperone/DNA topoisomerase II/histidine kinase"/>
    <property type="match status" value="1"/>
</dbReference>
<feature type="transmembrane region" description="Helical" evidence="8">
    <location>
        <begin position="278"/>
        <end position="307"/>
    </location>
</feature>
<evidence type="ECO:0000256" key="3">
    <source>
        <dbReference type="ARBA" id="ARBA00012438"/>
    </source>
</evidence>
<organism evidence="11 12">
    <name type="scientific">Murimonas intestini</name>
    <dbReference type="NCBI Taxonomy" id="1337051"/>
    <lineage>
        <taxon>Bacteria</taxon>
        <taxon>Bacillati</taxon>
        <taxon>Bacillota</taxon>
        <taxon>Clostridia</taxon>
        <taxon>Lachnospirales</taxon>
        <taxon>Lachnospiraceae</taxon>
        <taxon>Murimonas</taxon>
    </lineage>
</organism>
<feature type="domain" description="HAMP" evidence="10">
    <location>
        <begin position="309"/>
        <end position="365"/>
    </location>
</feature>
<dbReference type="EMBL" id="QGGY01000003">
    <property type="protein sequence ID" value="PWJ77445.1"/>
    <property type="molecule type" value="Genomic_DNA"/>
</dbReference>
<comment type="subcellular location">
    <subcellularLocation>
        <location evidence="2">Membrane</location>
    </subcellularLocation>
</comment>
<evidence type="ECO:0000256" key="4">
    <source>
        <dbReference type="ARBA" id="ARBA00022553"/>
    </source>
</evidence>
<dbReference type="PANTHER" id="PTHR34220">
    <property type="entry name" value="SENSOR HISTIDINE KINASE YPDA"/>
    <property type="match status" value="1"/>
</dbReference>
<dbReference type="PROSITE" id="PS50109">
    <property type="entry name" value="HIS_KIN"/>
    <property type="match status" value="1"/>
</dbReference>
<reference evidence="11 12" key="1">
    <citation type="submission" date="2018-05" db="EMBL/GenBank/DDBJ databases">
        <authorList>
            <person name="Goeker M."/>
            <person name="Huntemann M."/>
            <person name="Clum A."/>
            <person name="Pillay M."/>
            <person name="Palaniappan K."/>
            <person name="Varghese N."/>
            <person name="Mikhailova N."/>
            <person name="Stamatis D."/>
            <person name="Reddy T."/>
            <person name="Daum C."/>
            <person name="Shapiro N."/>
            <person name="Ivanova N."/>
            <person name="Kyrpides N."/>
            <person name="Woyke T."/>
        </authorList>
    </citation>
    <scope>NUCLEOTIDE SEQUENCE [LARGE SCALE GENOMIC DNA]</scope>
    <source>
        <strain evidence="11 12">DSM 26524</strain>
    </source>
</reference>
<keyword evidence="6 11" id="KW-0418">Kinase</keyword>
<dbReference type="PANTHER" id="PTHR34220:SF7">
    <property type="entry name" value="SENSOR HISTIDINE KINASE YPDA"/>
    <property type="match status" value="1"/>
</dbReference>
<name>A0AB73T7B4_9FIRM</name>
<evidence type="ECO:0000313" key="11">
    <source>
        <dbReference type="EMBL" id="PWJ77445.1"/>
    </source>
</evidence>
<keyword evidence="5" id="KW-0808">Transferase</keyword>
<evidence type="ECO:0000256" key="6">
    <source>
        <dbReference type="ARBA" id="ARBA00022777"/>
    </source>
</evidence>
<dbReference type="Pfam" id="PF00672">
    <property type="entry name" value="HAMP"/>
    <property type="match status" value="1"/>
</dbReference>
<accession>A0AB73T7B4</accession>
<dbReference type="SMART" id="SM00387">
    <property type="entry name" value="HATPase_c"/>
    <property type="match status" value="1"/>
</dbReference>
<keyword evidence="12" id="KW-1185">Reference proteome</keyword>
<dbReference type="GO" id="GO:0016020">
    <property type="term" value="C:membrane"/>
    <property type="evidence" value="ECO:0007669"/>
    <property type="project" value="UniProtKB-SubCell"/>
</dbReference>
<gene>
    <name evidence="11" type="ORF">C7383_103290</name>
</gene>
<dbReference type="InterPro" id="IPR003660">
    <property type="entry name" value="HAMP_dom"/>
</dbReference>
<dbReference type="InterPro" id="IPR010559">
    <property type="entry name" value="Sig_transdc_His_kin_internal"/>
</dbReference>
<evidence type="ECO:0000256" key="1">
    <source>
        <dbReference type="ARBA" id="ARBA00000085"/>
    </source>
</evidence>
<keyword evidence="8" id="KW-0472">Membrane</keyword>
<evidence type="ECO:0000256" key="5">
    <source>
        <dbReference type="ARBA" id="ARBA00022679"/>
    </source>
</evidence>
<evidence type="ECO:0000256" key="8">
    <source>
        <dbReference type="SAM" id="Phobius"/>
    </source>
</evidence>
<dbReference type="InterPro" id="IPR050640">
    <property type="entry name" value="Bact_2-comp_sensor_kinase"/>
</dbReference>
<keyword evidence="8" id="KW-0812">Transmembrane</keyword>
<dbReference type="AlphaFoldDB" id="A0AB73T7B4"/>
<evidence type="ECO:0000259" key="10">
    <source>
        <dbReference type="PROSITE" id="PS50885"/>
    </source>
</evidence>
<dbReference type="PROSITE" id="PS50885">
    <property type="entry name" value="HAMP"/>
    <property type="match status" value="1"/>
</dbReference>
<feature type="transmembrane region" description="Helical" evidence="8">
    <location>
        <begin position="16"/>
        <end position="39"/>
    </location>
</feature>
<keyword evidence="8" id="KW-1133">Transmembrane helix</keyword>
<dbReference type="RefSeq" id="WP_109625545.1">
    <property type="nucleotide sequence ID" value="NZ_CABJAT010000007.1"/>
</dbReference>
<dbReference type="Pfam" id="PF06580">
    <property type="entry name" value="His_kinase"/>
    <property type="match status" value="1"/>
</dbReference>
<feature type="domain" description="Histidine kinase" evidence="9">
    <location>
        <begin position="475"/>
        <end position="579"/>
    </location>
</feature>
<dbReference type="Pfam" id="PF02518">
    <property type="entry name" value="HATPase_c"/>
    <property type="match status" value="1"/>
</dbReference>
<dbReference type="Gene3D" id="6.10.340.10">
    <property type="match status" value="1"/>
</dbReference>
<comment type="caution">
    <text evidence="11">The sequence shown here is derived from an EMBL/GenBank/DDBJ whole genome shotgun (WGS) entry which is preliminary data.</text>
</comment>
<dbReference type="InterPro" id="IPR003594">
    <property type="entry name" value="HATPase_dom"/>
</dbReference>
<keyword evidence="4" id="KW-0597">Phosphoprotein</keyword>
<protein>
    <recommendedName>
        <fullName evidence="3">histidine kinase</fullName>
        <ecNumber evidence="3">2.7.13.3</ecNumber>
    </recommendedName>
</protein>
<dbReference type="InterPro" id="IPR005467">
    <property type="entry name" value="His_kinase_dom"/>
</dbReference>
<dbReference type="GO" id="GO:0000155">
    <property type="term" value="F:phosphorelay sensor kinase activity"/>
    <property type="evidence" value="ECO:0007669"/>
    <property type="project" value="InterPro"/>
</dbReference>
<dbReference type="CDD" id="cd06225">
    <property type="entry name" value="HAMP"/>
    <property type="match status" value="1"/>
</dbReference>